<dbReference type="EMBL" id="RQER01000011">
    <property type="protein sequence ID" value="TGJ98610.1"/>
    <property type="molecule type" value="Genomic_DNA"/>
</dbReference>
<dbReference type="EMBL" id="RQGC01000001">
    <property type="protein sequence ID" value="TGL43523.1"/>
    <property type="molecule type" value="Genomic_DNA"/>
</dbReference>
<comment type="subcellular location">
    <subcellularLocation>
        <location evidence="1">Membrane</location>
        <topology evidence="1">Multi-pass membrane protein</topology>
    </subcellularLocation>
</comment>
<keyword evidence="2 5" id="KW-0812">Transmembrane</keyword>
<evidence type="ECO:0000313" key="10">
    <source>
        <dbReference type="Proteomes" id="UP000297946"/>
    </source>
</evidence>
<evidence type="ECO:0000313" key="7">
    <source>
        <dbReference type="EMBL" id="TGJ98610.1"/>
    </source>
</evidence>
<comment type="caution">
    <text evidence="7">The sequence shown here is derived from an EMBL/GenBank/DDBJ whole genome shotgun (WGS) entry which is preliminary data.</text>
</comment>
<evidence type="ECO:0000256" key="3">
    <source>
        <dbReference type="ARBA" id="ARBA00022989"/>
    </source>
</evidence>
<feature type="domain" description="NfeD-like C-terminal" evidence="6">
    <location>
        <begin position="108"/>
        <end position="150"/>
    </location>
</feature>
<dbReference type="Proteomes" id="UP000297946">
    <property type="component" value="Unassembled WGS sequence"/>
</dbReference>
<dbReference type="Pfam" id="PF01957">
    <property type="entry name" value="NfeD"/>
    <property type="match status" value="1"/>
</dbReference>
<evidence type="ECO:0000256" key="1">
    <source>
        <dbReference type="ARBA" id="ARBA00004141"/>
    </source>
</evidence>
<gene>
    <name evidence="7" type="ORF">EHO57_18660</name>
    <name evidence="8" type="ORF">EHQ53_02520</name>
</gene>
<evidence type="ECO:0000256" key="4">
    <source>
        <dbReference type="ARBA" id="ARBA00023136"/>
    </source>
</evidence>
<reference evidence="9 10" key="2">
    <citation type="journal article" date="2019" name="PLoS Negl. Trop. Dis.">
        <title>Revisiting the worldwide diversity of Leptospira species in the environment.</title>
        <authorList>
            <person name="Vincent A.T."/>
            <person name="Schiettekatte O."/>
            <person name="Bourhy P."/>
            <person name="Veyrier F.J."/>
            <person name="Picardeau M."/>
        </authorList>
    </citation>
    <scope>NUCLEOTIDE SEQUENCE [LARGE SCALE GENOMIC DNA]</scope>
    <source>
        <strain evidence="9">201702690</strain>
        <strain evidence="7 10">SSW18</strain>
    </source>
</reference>
<dbReference type="Proteomes" id="UP000297273">
    <property type="component" value="Unassembled WGS sequence"/>
</dbReference>
<keyword evidence="3 5" id="KW-1133">Transmembrane helix</keyword>
<dbReference type="GO" id="GO:0005886">
    <property type="term" value="C:plasma membrane"/>
    <property type="evidence" value="ECO:0007669"/>
    <property type="project" value="TreeGrafter"/>
</dbReference>
<dbReference type="InterPro" id="IPR052165">
    <property type="entry name" value="Membrane_assoc_protease"/>
</dbReference>
<name>A0A5F1ZZP0_9LEPT</name>
<feature type="transmembrane region" description="Helical" evidence="5">
    <location>
        <begin position="58"/>
        <end position="76"/>
    </location>
</feature>
<dbReference type="PANTHER" id="PTHR33507">
    <property type="entry name" value="INNER MEMBRANE PROTEIN YBBJ"/>
    <property type="match status" value="1"/>
</dbReference>
<organism evidence="7 10">
    <name type="scientific">Leptospira langatensis</name>
    <dbReference type="NCBI Taxonomy" id="2484983"/>
    <lineage>
        <taxon>Bacteria</taxon>
        <taxon>Pseudomonadati</taxon>
        <taxon>Spirochaetota</taxon>
        <taxon>Spirochaetia</taxon>
        <taxon>Leptospirales</taxon>
        <taxon>Leptospiraceae</taxon>
        <taxon>Leptospira</taxon>
    </lineage>
</organism>
<dbReference type="RefSeq" id="WP_135642666.1">
    <property type="nucleotide sequence ID" value="NZ_RQER01000011.1"/>
</dbReference>
<dbReference type="AlphaFoldDB" id="A0A5F1ZZP0"/>
<feature type="transmembrane region" description="Helical" evidence="5">
    <location>
        <begin position="12"/>
        <end position="38"/>
    </location>
</feature>
<reference evidence="8" key="1">
    <citation type="submission" date="2018-10" db="EMBL/GenBank/DDBJ databases">
        <authorList>
            <person name="Vincent A.T."/>
            <person name="Schiettekatte O."/>
            <person name="Bourhy P."/>
            <person name="Veyrier F.J."/>
            <person name="Picardeau M."/>
        </authorList>
    </citation>
    <scope>NUCLEOTIDE SEQUENCE</scope>
    <source>
        <strain evidence="8">201702690</strain>
    </source>
</reference>
<evidence type="ECO:0000256" key="5">
    <source>
        <dbReference type="SAM" id="Phobius"/>
    </source>
</evidence>
<proteinExistence type="predicted"/>
<sequence>MDFFQDGHTLSYLWIGTGILLMIAELFVPGTFVFFLGLSGVIVGALSYFIDLRIGTQAAIWAALSGILILIGGTFLRKFFPSASETATLSPDEGPGRIVSVSKDVLVERRGGRILFQGTEWDAISKSKRIPAGKRAKIIERENLTFIVEPLEFPEIQ</sequence>
<keyword evidence="9" id="KW-1185">Reference proteome</keyword>
<evidence type="ECO:0000313" key="8">
    <source>
        <dbReference type="EMBL" id="TGL43523.1"/>
    </source>
</evidence>
<dbReference type="Gene3D" id="2.40.50.140">
    <property type="entry name" value="Nucleic acid-binding proteins"/>
    <property type="match status" value="1"/>
</dbReference>
<dbReference type="PANTHER" id="PTHR33507:SF3">
    <property type="entry name" value="INNER MEMBRANE PROTEIN YBBJ"/>
    <property type="match status" value="1"/>
</dbReference>
<evidence type="ECO:0000313" key="9">
    <source>
        <dbReference type="Proteomes" id="UP000297273"/>
    </source>
</evidence>
<accession>A0A5F1ZZP0</accession>
<dbReference type="InterPro" id="IPR012340">
    <property type="entry name" value="NA-bd_OB-fold"/>
</dbReference>
<dbReference type="InterPro" id="IPR002810">
    <property type="entry name" value="NfeD-like_C"/>
</dbReference>
<protein>
    <submittedName>
        <fullName evidence="7">NfeD family protein</fullName>
    </submittedName>
</protein>
<evidence type="ECO:0000256" key="2">
    <source>
        <dbReference type="ARBA" id="ARBA00022692"/>
    </source>
</evidence>
<dbReference type="OrthoDB" id="338089at2"/>
<evidence type="ECO:0000259" key="6">
    <source>
        <dbReference type="Pfam" id="PF01957"/>
    </source>
</evidence>
<keyword evidence="4 5" id="KW-0472">Membrane</keyword>